<comment type="pathway">
    <text evidence="7 8">Cell wall biogenesis; peptidoglycan biosynthesis.</text>
</comment>
<accession>A0A7V4XQC8</accession>
<name>A0A7V4XQC8_9BACT</name>
<comment type="catalytic activity">
    <reaction evidence="7">
        <text>UDP-N-acetyl-alpha-D-muramoyl-L-alanyl-D-glutamate + meso-2,6-diaminopimelate + ATP = UDP-N-acetyl-alpha-D-muramoyl-L-alanyl-gamma-D-glutamyl-meso-2,6-diaminopimelate + ADP + phosphate + H(+)</text>
        <dbReference type="Rhea" id="RHEA:23676"/>
        <dbReference type="ChEBI" id="CHEBI:15378"/>
        <dbReference type="ChEBI" id="CHEBI:30616"/>
        <dbReference type="ChEBI" id="CHEBI:43474"/>
        <dbReference type="ChEBI" id="CHEBI:57791"/>
        <dbReference type="ChEBI" id="CHEBI:83900"/>
        <dbReference type="ChEBI" id="CHEBI:83905"/>
        <dbReference type="ChEBI" id="CHEBI:456216"/>
        <dbReference type="EC" id="6.3.2.13"/>
    </reaction>
</comment>
<keyword evidence="7" id="KW-0067">ATP-binding</keyword>
<proteinExistence type="inferred from homology"/>
<feature type="domain" description="Mur ligase C-terminal" evidence="11">
    <location>
        <begin position="338"/>
        <end position="468"/>
    </location>
</feature>
<dbReference type="NCBIfam" id="NF001126">
    <property type="entry name" value="PRK00139.1-4"/>
    <property type="match status" value="1"/>
</dbReference>
<feature type="binding site" evidence="7">
    <location>
        <position position="470"/>
    </location>
    <ligand>
        <name>meso-2,6-diaminopimelate</name>
        <dbReference type="ChEBI" id="CHEBI:57791"/>
    </ligand>
</feature>
<dbReference type="SUPFAM" id="SSF63418">
    <property type="entry name" value="MurE/MurF N-terminal domain"/>
    <property type="match status" value="1"/>
</dbReference>
<dbReference type="InterPro" id="IPR036565">
    <property type="entry name" value="Mur-like_cat_sf"/>
</dbReference>
<dbReference type="SUPFAM" id="SSF53623">
    <property type="entry name" value="MurD-like peptide ligases, catalytic domain"/>
    <property type="match status" value="1"/>
</dbReference>
<dbReference type="GO" id="GO:0008360">
    <property type="term" value="P:regulation of cell shape"/>
    <property type="evidence" value="ECO:0007669"/>
    <property type="project" value="UniProtKB-KW"/>
</dbReference>
<keyword evidence="7" id="KW-0547">Nucleotide-binding</keyword>
<feature type="binding site" evidence="7">
    <location>
        <begin position="156"/>
        <end position="157"/>
    </location>
    <ligand>
        <name>UDP-N-acetyl-alpha-D-muramoyl-L-alanyl-D-glutamate</name>
        <dbReference type="ChEBI" id="CHEBI:83900"/>
    </ligand>
</feature>
<dbReference type="Gene3D" id="3.40.1190.10">
    <property type="entry name" value="Mur-like, catalytic domain"/>
    <property type="match status" value="1"/>
</dbReference>
<dbReference type="PANTHER" id="PTHR23135">
    <property type="entry name" value="MUR LIGASE FAMILY MEMBER"/>
    <property type="match status" value="1"/>
</dbReference>
<dbReference type="EC" id="6.3.2.13" evidence="7"/>
<feature type="binding site" evidence="7">
    <location>
        <position position="29"/>
    </location>
    <ligand>
        <name>UDP-N-acetyl-alpha-D-muramoyl-L-alanyl-D-glutamate</name>
        <dbReference type="ChEBI" id="CHEBI:83900"/>
    </ligand>
</feature>
<dbReference type="Pfam" id="PF01225">
    <property type="entry name" value="Mur_ligase"/>
    <property type="match status" value="1"/>
</dbReference>
<comment type="caution">
    <text evidence="13">The sequence shown here is derived from an EMBL/GenBank/DDBJ whole genome shotgun (WGS) entry which is preliminary data.</text>
</comment>
<keyword evidence="7 13" id="KW-0436">Ligase</keyword>
<feature type="binding site" evidence="7">
    <location>
        <begin position="414"/>
        <end position="417"/>
    </location>
    <ligand>
        <name>meso-2,6-diaminopimelate</name>
        <dbReference type="ChEBI" id="CHEBI:57791"/>
    </ligand>
</feature>
<dbReference type="InterPro" id="IPR013221">
    <property type="entry name" value="Mur_ligase_cen"/>
</dbReference>
<dbReference type="GO" id="GO:0008765">
    <property type="term" value="F:UDP-N-acetylmuramoylalanyl-D-glutamate-2,6-diaminopimelate ligase activity"/>
    <property type="evidence" value="ECO:0007669"/>
    <property type="project" value="UniProtKB-UniRule"/>
</dbReference>
<dbReference type="NCBIfam" id="NF001124">
    <property type="entry name" value="PRK00139.1-2"/>
    <property type="match status" value="1"/>
</dbReference>
<keyword evidence="3 7" id="KW-0133">Cell shape</keyword>
<dbReference type="AlphaFoldDB" id="A0A7V4XQC8"/>
<organism evidence="13">
    <name type="scientific">Acidobacterium capsulatum</name>
    <dbReference type="NCBI Taxonomy" id="33075"/>
    <lineage>
        <taxon>Bacteria</taxon>
        <taxon>Pseudomonadati</taxon>
        <taxon>Acidobacteriota</taxon>
        <taxon>Terriglobia</taxon>
        <taxon>Terriglobales</taxon>
        <taxon>Acidobacteriaceae</taxon>
        <taxon>Acidobacterium</taxon>
    </lineage>
</organism>
<feature type="modified residue" description="N6-carboxylysine" evidence="7">
    <location>
        <position position="223"/>
    </location>
</feature>
<feature type="binding site" evidence="7">
    <location>
        <begin position="114"/>
        <end position="120"/>
    </location>
    <ligand>
        <name>ATP</name>
        <dbReference type="ChEBI" id="CHEBI:30616"/>
    </ligand>
</feature>
<evidence type="ECO:0000256" key="5">
    <source>
        <dbReference type="ARBA" id="ARBA00023306"/>
    </source>
</evidence>
<feature type="domain" description="Mur ligase N-terminal catalytic" evidence="10">
    <location>
        <begin position="22"/>
        <end position="99"/>
    </location>
</feature>
<reference evidence="13" key="1">
    <citation type="journal article" date="2020" name="mSystems">
        <title>Genome- and Community-Level Interaction Insights into Carbon Utilization and Element Cycling Functions of Hydrothermarchaeota in Hydrothermal Sediment.</title>
        <authorList>
            <person name="Zhou Z."/>
            <person name="Liu Y."/>
            <person name="Xu W."/>
            <person name="Pan J."/>
            <person name="Luo Z.H."/>
            <person name="Li M."/>
        </authorList>
    </citation>
    <scope>NUCLEOTIDE SEQUENCE [LARGE SCALE GENOMIC DNA]</scope>
    <source>
        <strain evidence="13">SpSt-855</strain>
    </source>
</reference>
<keyword evidence="2 7" id="KW-0132">Cell division</keyword>
<keyword evidence="6 7" id="KW-0961">Cell wall biogenesis/degradation</keyword>
<evidence type="ECO:0000259" key="11">
    <source>
        <dbReference type="Pfam" id="PF02875"/>
    </source>
</evidence>
<feature type="domain" description="Mur ligase central" evidence="12">
    <location>
        <begin position="112"/>
        <end position="316"/>
    </location>
</feature>
<evidence type="ECO:0000256" key="1">
    <source>
        <dbReference type="ARBA" id="ARBA00005898"/>
    </source>
</evidence>
<feature type="binding site" evidence="7">
    <location>
        <position position="466"/>
    </location>
    <ligand>
        <name>meso-2,6-diaminopimelate</name>
        <dbReference type="ChEBI" id="CHEBI:57791"/>
    </ligand>
</feature>
<feature type="binding site" evidence="7">
    <location>
        <position position="191"/>
    </location>
    <ligand>
        <name>UDP-N-acetyl-alpha-D-muramoyl-L-alanyl-D-glutamate</name>
        <dbReference type="ChEBI" id="CHEBI:83900"/>
    </ligand>
</feature>
<evidence type="ECO:0000313" key="13">
    <source>
        <dbReference type="EMBL" id="HGY93244.1"/>
    </source>
</evidence>
<evidence type="ECO:0000259" key="12">
    <source>
        <dbReference type="Pfam" id="PF08245"/>
    </source>
</evidence>
<comment type="similarity">
    <text evidence="1 7">Belongs to the MurCDEF family. MurE subfamily.</text>
</comment>
<dbReference type="HAMAP" id="MF_00208">
    <property type="entry name" value="MurE"/>
    <property type="match status" value="1"/>
</dbReference>
<dbReference type="NCBIfam" id="TIGR01085">
    <property type="entry name" value="murE"/>
    <property type="match status" value="1"/>
</dbReference>
<dbReference type="Gene3D" id="3.90.190.20">
    <property type="entry name" value="Mur ligase, C-terminal domain"/>
    <property type="match status" value="1"/>
</dbReference>
<keyword evidence="7" id="KW-0460">Magnesium</keyword>
<comment type="PTM">
    <text evidence="7">Carboxylation is probably crucial for Mg(2+) binding and, consequently, for the gamma-phosphate positioning of ATP.</text>
</comment>
<evidence type="ECO:0000256" key="2">
    <source>
        <dbReference type="ARBA" id="ARBA00022618"/>
    </source>
</evidence>
<comment type="caution">
    <text evidence="7">Lacks conserved residue(s) required for the propagation of feature annotation.</text>
</comment>
<dbReference type="GO" id="GO:0005737">
    <property type="term" value="C:cytoplasm"/>
    <property type="evidence" value="ECO:0007669"/>
    <property type="project" value="UniProtKB-SubCell"/>
</dbReference>
<dbReference type="InterPro" id="IPR000713">
    <property type="entry name" value="Mur_ligase_N"/>
</dbReference>
<evidence type="ECO:0000259" key="10">
    <source>
        <dbReference type="Pfam" id="PF01225"/>
    </source>
</evidence>
<dbReference type="GO" id="GO:0009252">
    <property type="term" value="P:peptidoglycan biosynthetic process"/>
    <property type="evidence" value="ECO:0007669"/>
    <property type="project" value="UniProtKB-UniRule"/>
</dbReference>
<feature type="binding site" evidence="7">
    <location>
        <position position="189"/>
    </location>
    <ligand>
        <name>UDP-N-acetyl-alpha-D-muramoyl-L-alanyl-D-glutamate</name>
        <dbReference type="ChEBI" id="CHEBI:83900"/>
    </ligand>
</feature>
<dbReference type="Pfam" id="PF08245">
    <property type="entry name" value="Mur_ligase_M"/>
    <property type="match status" value="1"/>
</dbReference>
<keyword evidence="7" id="KW-0963">Cytoplasm</keyword>
<dbReference type="EMBL" id="DTKL01000010">
    <property type="protein sequence ID" value="HGY93244.1"/>
    <property type="molecule type" value="Genomic_DNA"/>
</dbReference>
<dbReference type="InterPro" id="IPR035911">
    <property type="entry name" value="MurE/MurF_N"/>
</dbReference>
<evidence type="ECO:0000256" key="3">
    <source>
        <dbReference type="ARBA" id="ARBA00022960"/>
    </source>
</evidence>
<comment type="function">
    <text evidence="7">Catalyzes the addition of meso-diaminopimelic acid to the nucleotide precursor UDP-N-acetylmuramoyl-L-alanyl-D-glutamate (UMAG) in the biosynthesis of bacterial cell-wall peptidoglycan.</text>
</comment>
<sequence length="502" mass="54268">MQFSQALAGVDATARSGPDPELTGVEYDSRRVTPGALFVAMRGESVDGNRYIGAAIEKGAVAILTDSQEAMATWSLRTDVAIAQVPHGRQAMALVAANFFGHPERRLAVSGVTGTNGKTTTTFLLESLLQRAQRKTVLVGTIEYHLAGQVLPSPHTTPESRDLLALFRQGVDAGVTEAVMEVSSHALAQGRVYGISYDVAIFTNLTRDHLDFHGSMQQYFAAKRMLFDTSLGQPPRVSVLNLEDQHGAELALTAREHGSEIYSYGFNTGEFRAEDVQLSGSGMRLRWRTPFGHAPVTTNLIGRVNVYNLLAASAAALARGITFDQVVESMAHLHSVPGRFQTIDEGQPFTVVVDYAHTDDALRNLIALARDLVHKHEGRVITLFGCGGDRDRTKRPLMGQAAAEGSDVVVLTSDNPRSEDPEAILADVLPGLTVPRTWYTLEPDRARGIRMALEIAQPGDIVLLAGKGHEKTQTLRHGTIPFDDVAVAAAVLREMRSSGASQ</sequence>
<dbReference type="InterPro" id="IPR036615">
    <property type="entry name" value="Mur_ligase_C_dom_sf"/>
</dbReference>
<feature type="binding site" evidence="7">
    <location>
        <position position="390"/>
    </location>
    <ligand>
        <name>meso-2,6-diaminopimelate</name>
        <dbReference type="ChEBI" id="CHEBI:57791"/>
    </ligand>
</feature>
<protein>
    <recommendedName>
        <fullName evidence="7">UDP-N-acetylmuramoyl-L-alanyl-D-glutamate--2,6-diaminopimelate ligase</fullName>
        <ecNumber evidence="7">6.3.2.13</ecNumber>
    </recommendedName>
    <alternativeName>
        <fullName evidence="7">Meso-A2pm-adding enzyme</fullName>
    </alternativeName>
    <alternativeName>
        <fullName evidence="7">Meso-diaminopimelate-adding enzyme</fullName>
    </alternativeName>
    <alternativeName>
        <fullName evidence="7">UDP-MurNAc-L-Ala-D-Glu:meso-diaminopimelate ligase</fullName>
    </alternativeName>
    <alternativeName>
        <fullName evidence="7">UDP-MurNAc-tripeptide synthetase</fullName>
    </alternativeName>
    <alternativeName>
        <fullName evidence="7">UDP-N-acetylmuramyl-tripeptide synthetase</fullName>
    </alternativeName>
</protein>
<evidence type="ECO:0000256" key="6">
    <source>
        <dbReference type="ARBA" id="ARBA00023316"/>
    </source>
</evidence>
<dbReference type="Pfam" id="PF02875">
    <property type="entry name" value="Mur_ligase_C"/>
    <property type="match status" value="1"/>
</dbReference>
<feature type="binding site" evidence="7">
    <location>
        <position position="183"/>
    </location>
    <ligand>
        <name>UDP-N-acetyl-alpha-D-muramoyl-L-alanyl-D-glutamate</name>
        <dbReference type="ChEBI" id="CHEBI:83900"/>
    </ligand>
</feature>
<feature type="short sequence motif" description="Meso-diaminopimelate recognition motif" evidence="7">
    <location>
        <begin position="414"/>
        <end position="417"/>
    </location>
</feature>
<gene>
    <name evidence="7" type="primary">murE</name>
    <name evidence="13" type="ORF">ENW50_00930</name>
</gene>
<dbReference type="UniPathway" id="UPA00219"/>
<dbReference type="InterPro" id="IPR004101">
    <property type="entry name" value="Mur_ligase_C"/>
</dbReference>
<dbReference type="InterPro" id="IPR005761">
    <property type="entry name" value="UDP-N-AcMur-Glu-dNH2Pim_ligase"/>
</dbReference>
<dbReference type="Gene3D" id="3.40.1390.10">
    <property type="entry name" value="MurE/MurF, N-terminal domain"/>
    <property type="match status" value="1"/>
</dbReference>
<dbReference type="PANTHER" id="PTHR23135:SF4">
    <property type="entry name" value="UDP-N-ACETYLMURAMOYL-L-ALANYL-D-GLUTAMATE--2,6-DIAMINOPIMELATE LIGASE MURE HOMOLOG, CHLOROPLASTIC"/>
    <property type="match status" value="1"/>
</dbReference>
<evidence type="ECO:0000256" key="8">
    <source>
        <dbReference type="RuleBase" id="RU004135"/>
    </source>
</evidence>
<evidence type="ECO:0000256" key="7">
    <source>
        <dbReference type="HAMAP-Rule" id="MF_00208"/>
    </source>
</evidence>
<evidence type="ECO:0000256" key="4">
    <source>
        <dbReference type="ARBA" id="ARBA00022984"/>
    </source>
</evidence>
<comment type="subcellular location">
    <subcellularLocation>
        <location evidence="7 8">Cytoplasm</location>
    </subcellularLocation>
</comment>
<dbReference type="GO" id="GO:0000287">
    <property type="term" value="F:magnesium ion binding"/>
    <property type="evidence" value="ECO:0007669"/>
    <property type="project" value="UniProtKB-UniRule"/>
</dbReference>
<keyword evidence="5 7" id="KW-0131">Cell cycle</keyword>
<feature type="region of interest" description="Disordered" evidence="9">
    <location>
        <begin position="1"/>
        <end position="26"/>
    </location>
</feature>
<dbReference type="GO" id="GO:0071555">
    <property type="term" value="P:cell wall organization"/>
    <property type="evidence" value="ECO:0007669"/>
    <property type="project" value="UniProtKB-KW"/>
</dbReference>
<dbReference type="GO" id="GO:0005524">
    <property type="term" value="F:ATP binding"/>
    <property type="evidence" value="ECO:0007669"/>
    <property type="project" value="UniProtKB-UniRule"/>
</dbReference>
<dbReference type="GO" id="GO:0051301">
    <property type="term" value="P:cell division"/>
    <property type="evidence" value="ECO:0007669"/>
    <property type="project" value="UniProtKB-KW"/>
</dbReference>
<comment type="cofactor">
    <cofactor evidence="7">
        <name>Mg(2+)</name>
        <dbReference type="ChEBI" id="CHEBI:18420"/>
    </cofactor>
</comment>
<evidence type="ECO:0000256" key="9">
    <source>
        <dbReference type="SAM" id="MobiDB-lite"/>
    </source>
</evidence>
<dbReference type="SUPFAM" id="SSF53244">
    <property type="entry name" value="MurD-like peptide ligases, peptide-binding domain"/>
    <property type="match status" value="1"/>
</dbReference>
<keyword evidence="4 7" id="KW-0573">Peptidoglycan synthesis</keyword>